<reference evidence="5" key="1">
    <citation type="journal article" date="2017" name="Gigascience">
        <title>The first near-complete assembly of the hexaploid bread wheat genome, Triticum aestivum.</title>
        <authorList>
            <person name="Zimin A.V."/>
            <person name="Puiu D."/>
            <person name="Hall R."/>
            <person name="Kingan S."/>
            <person name="Clavijo B.J."/>
            <person name="Salzberg S.L."/>
        </authorList>
    </citation>
    <scope>NUCLEOTIDE SEQUENCE</scope>
    <source>
        <tissue evidence="5">Leaf</tissue>
    </source>
</reference>
<dbReference type="Gene3D" id="1.10.10.2660">
    <property type="entry name" value="Ubiquitin-activating enzyme E1, SCCH domain"/>
    <property type="match status" value="1"/>
</dbReference>
<dbReference type="OMA" id="GNCWSVY"/>
<dbReference type="Proteomes" id="UP000815260">
    <property type="component" value="Chromosome 1B"/>
</dbReference>
<gene>
    <name evidence="4" type="ORF">CFC21_005339</name>
    <name evidence="5" type="ORF">CFC21_005342</name>
</gene>
<dbReference type="EMBL" id="CM022212">
    <property type="protein sequence ID" value="KAF6987724.1"/>
    <property type="molecule type" value="Genomic_DNA"/>
</dbReference>
<dbReference type="Gramene" id="TraesNOR1B03G00210830.1">
    <property type="protein sequence ID" value="TraesNOR1B03G00210830.1"/>
    <property type="gene ID" value="TraesNOR1B03G00210830"/>
</dbReference>
<dbReference type="Gramene" id="TraesNOR1B03G00210790.1">
    <property type="protein sequence ID" value="TraesNOR1B03G00210790.1"/>
    <property type="gene ID" value="TraesNOR1B03G00210790"/>
</dbReference>
<dbReference type="Gramene" id="TraesCS1B03G0180700.1">
    <property type="protein sequence ID" value="TraesCS1B03G0180700.1.CDS"/>
    <property type="gene ID" value="TraesCS1B03G0180700"/>
</dbReference>
<dbReference type="EMBL" id="CM022212">
    <property type="protein sequence ID" value="KAF6987722.1"/>
    <property type="molecule type" value="Genomic_DNA"/>
</dbReference>
<protein>
    <recommendedName>
        <fullName evidence="3">Ubiquitin-activating enzyme SCCH domain-containing protein</fullName>
    </recommendedName>
</protein>
<evidence type="ECO:0000256" key="1">
    <source>
        <dbReference type="ARBA" id="ARBA00004906"/>
    </source>
</evidence>
<dbReference type="Gramene" id="TraesLAC1B03G00211430.1">
    <property type="protein sequence ID" value="TraesLAC1B03G00211430.1"/>
    <property type="gene ID" value="TraesLAC1B03G00211430"/>
</dbReference>
<organism evidence="5">
    <name type="scientific">Triticum aestivum</name>
    <name type="common">Wheat</name>
    <dbReference type="NCBI Taxonomy" id="4565"/>
    <lineage>
        <taxon>Eukaryota</taxon>
        <taxon>Viridiplantae</taxon>
        <taxon>Streptophyta</taxon>
        <taxon>Embryophyta</taxon>
        <taxon>Tracheophyta</taxon>
        <taxon>Spermatophyta</taxon>
        <taxon>Magnoliopsida</taxon>
        <taxon>Liliopsida</taxon>
        <taxon>Poales</taxon>
        <taxon>Poaceae</taxon>
        <taxon>BOP clade</taxon>
        <taxon>Pooideae</taxon>
        <taxon>Triticodae</taxon>
        <taxon>Triticeae</taxon>
        <taxon>Triticinae</taxon>
        <taxon>Triticum</taxon>
    </lineage>
</organism>
<dbReference type="Gramene" id="TraesCS1B03G0181100.1">
    <property type="protein sequence ID" value="TraesCS1B03G0181100.1.CDS"/>
    <property type="gene ID" value="TraesCS1B03G0181100"/>
</dbReference>
<dbReference type="eggNOG" id="KOG2012">
    <property type="taxonomic scope" value="Eukaryota"/>
</dbReference>
<evidence type="ECO:0000256" key="2">
    <source>
        <dbReference type="ARBA" id="ARBA00005673"/>
    </source>
</evidence>
<dbReference type="STRING" id="4565.W5A978"/>
<reference evidence="5" key="2">
    <citation type="submission" date="2020-03" db="EMBL/GenBank/DDBJ databases">
        <title>The second near-complete assembly of the hexaploid bread wheat (Triticum aestivum) genome.</title>
        <authorList>
            <person name="Zimin A.V."/>
            <person name="Puiu D."/>
            <person name="Shumante A."/>
            <person name="Alonge M."/>
            <person name="Salzberg S.L."/>
        </authorList>
    </citation>
    <scope>NUCLEOTIDE SEQUENCE</scope>
    <source>
        <tissue evidence="5">Leaf</tissue>
    </source>
</reference>
<dbReference type="SUPFAM" id="SSF69572">
    <property type="entry name" value="Activating enzymes of the ubiquitin-like proteins"/>
    <property type="match status" value="1"/>
</dbReference>
<sequence length="141" mass="15881">MLKPGHCWSVYVNALTRSDAIEDCIAWARLKFKDYFSNRVKQLTLTFPEDAATSTGAPFWYALKRFPCPVQFSAVDSSHIQFILSASILRTVSFGIPIPDWVNNMDNPADIVNKVAVREFEPKSGVKIETHEKATNLQCLS</sequence>
<name>A0A9R1IPD6_WHEAT</name>
<proteinExistence type="inferred from homology"/>
<evidence type="ECO:0000259" key="3">
    <source>
        <dbReference type="Pfam" id="PF10585"/>
    </source>
</evidence>
<accession>A0A9R1IPD6</accession>
<comment type="pathway">
    <text evidence="1">Protein modification; protein ubiquitination.</text>
</comment>
<dbReference type="Gramene" id="TraesCS1B03G0180600.1">
    <property type="protein sequence ID" value="TraesCS1B03G0180600.1.CDS"/>
    <property type="gene ID" value="TraesCS1B03G0180600"/>
</dbReference>
<dbReference type="PaxDb" id="4565-Traes_1BS_54BC837F8.1"/>
<dbReference type="InterPro" id="IPR035985">
    <property type="entry name" value="Ubiquitin-activating_enz"/>
</dbReference>
<dbReference type="Pfam" id="PF10585">
    <property type="entry name" value="UBA_E1_SCCH"/>
    <property type="match status" value="1"/>
</dbReference>
<comment type="caution">
    <text evidence="5">The sequence shown here is derived from an EMBL/GenBank/DDBJ whole genome shotgun (WGS) entry which is preliminary data.</text>
</comment>
<feature type="domain" description="Ubiquitin-activating enzyme SCCH" evidence="3">
    <location>
        <begin position="16"/>
        <end position="135"/>
    </location>
</feature>
<dbReference type="InterPro" id="IPR019572">
    <property type="entry name" value="UBA_E1_SCCH"/>
</dbReference>
<dbReference type="SMR" id="A0A9R1IPD6"/>
<dbReference type="GO" id="GO:0008641">
    <property type="term" value="F:ubiquitin-like modifier activating enzyme activity"/>
    <property type="evidence" value="ECO:0007669"/>
    <property type="project" value="InterPro"/>
</dbReference>
<dbReference type="Gramene" id="TraesARI1B03G00210790.1">
    <property type="protein sequence ID" value="TraesARI1B03G00210790.1"/>
    <property type="gene ID" value="TraesARI1B03G00210790"/>
</dbReference>
<evidence type="ECO:0000313" key="5">
    <source>
        <dbReference type="EMBL" id="KAF6987724.1"/>
    </source>
</evidence>
<evidence type="ECO:0000313" key="4">
    <source>
        <dbReference type="EMBL" id="KAF6987722.1"/>
    </source>
</evidence>
<dbReference type="AlphaFoldDB" id="A0A9R1IPD6"/>
<comment type="similarity">
    <text evidence="2">Belongs to the ubiquitin-activating E1 family.</text>
</comment>
<dbReference type="Gramene" id="TraesARI1B03G00210830.1">
    <property type="protein sequence ID" value="TraesARI1B03G00210830.1"/>
    <property type="gene ID" value="TraesARI1B03G00210830"/>
</dbReference>
<dbReference type="InterPro" id="IPR042063">
    <property type="entry name" value="Ubi_acti_E1_SCCH"/>
</dbReference>